<evidence type="ECO:0000256" key="6">
    <source>
        <dbReference type="ARBA" id="ARBA00023026"/>
    </source>
</evidence>
<comment type="subcellular location">
    <subcellularLocation>
        <location evidence="1">Cell membrane</location>
        <topology evidence="1">Multi-pass membrane protein</topology>
    </subcellularLocation>
</comment>
<keyword evidence="7 9" id="KW-0472">Membrane</keyword>
<evidence type="ECO:0000256" key="5">
    <source>
        <dbReference type="ARBA" id="ARBA00022989"/>
    </source>
</evidence>
<dbReference type="GO" id="GO:0009306">
    <property type="term" value="P:protein secretion"/>
    <property type="evidence" value="ECO:0007669"/>
    <property type="project" value="InterPro"/>
</dbReference>
<dbReference type="SUPFAM" id="SSF160544">
    <property type="entry name" value="EscU C-terminal domain-like"/>
    <property type="match status" value="1"/>
</dbReference>
<dbReference type="PANTHER" id="PTHR30531:SF14">
    <property type="entry name" value="SURFACE PRESENTATION OF ANTIGENS PROTEIN SPAS"/>
    <property type="match status" value="1"/>
</dbReference>
<name>A0A250KUI0_9GAMM</name>
<protein>
    <submittedName>
        <fullName evidence="10">Translocation protein in type III secretion</fullName>
    </submittedName>
</protein>
<dbReference type="Pfam" id="PF01312">
    <property type="entry name" value="Bac_export_2"/>
    <property type="match status" value="1"/>
</dbReference>
<feature type="transmembrane region" description="Helical" evidence="9">
    <location>
        <begin position="87"/>
        <end position="110"/>
    </location>
</feature>
<evidence type="ECO:0000256" key="1">
    <source>
        <dbReference type="ARBA" id="ARBA00004651"/>
    </source>
</evidence>
<accession>A0A250KUI0</accession>
<gene>
    <name evidence="10" type="ORF">sS8_3372</name>
</gene>
<evidence type="ECO:0000256" key="4">
    <source>
        <dbReference type="ARBA" id="ARBA00022692"/>
    </source>
</evidence>
<dbReference type="Gene3D" id="6.10.250.2080">
    <property type="match status" value="1"/>
</dbReference>
<dbReference type="PANTHER" id="PTHR30531">
    <property type="entry name" value="FLAGELLAR BIOSYNTHETIC PROTEIN FLHB"/>
    <property type="match status" value="1"/>
</dbReference>
<feature type="transmembrane region" description="Helical" evidence="9">
    <location>
        <begin position="35"/>
        <end position="52"/>
    </location>
</feature>
<sequence length="357" mass="39929">MAGKKNDSGDRTEKPTAKRLKDARKEGDVHKSRELTSTVIVLIWLAAIWLLLPSYLRQLDGLFAVAFEAIRNPGPETLAMALEKSGIAFVLLTVPVMFAVALIGLFADFVQIGPVFAPKRVKPDLSRLNPSEGVKNMFSKDNLVEVIKSILKTAGLAAIFVVVLWGLLPQYIALPLGQIGDIGIAHWQGMLRMCAWTVFVFFFVSALDAFWQRHSYIKRLQMSRRDIRQESKENEGDPHIKGRRRQLHQEWAQQNMLHSVRKASVVVTNPTHVAVALLYEEGETDIPVVVAKGEDHEAAMIRKAAEDAGVPIMQDVALARGLNEKVGLDDYITPEFFQAVAEVLRWAEGMRRAREGR</sequence>
<evidence type="ECO:0000256" key="9">
    <source>
        <dbReference type="SAM" id="Phobius"/>
    </source>
</evidence>
<organism evidence="10 11">
    <name type="scientific">Methylocaldum marinum</name>
    <dbReference type="NCBI Taxonomy" id="1432792"/>
    <lineage>
        <taxon>Bacteria</taxon>
        <taxon>Pseudomonadati</taxon>
        <taxon>Pseudomonadota</taxon>
        <taxon>Gammaproteobacteria</taxon>
        <taxon>Methylococcales</taxon>
        <taxon>Methylococcaceae</taxon>
        <taxon>Methylocaldum</taxon>
    </lineage>
</organism>
<dbReference type="InterPro" id="IPR029025">
    <property type="entry name" value="T3SS_substrate_exporter_C"/>
</dbReference>
<keyword evidence="6" id="KW-0843">Virulence</keyword>
<evidence type="ECO:0000256" key="3">
    <source>
        <dbReference type="ARBA" id="ARBA00022475"/>
    </source>
</evidence>
<dbReference type="EMBL" id="AP017928">
    <property type="protein sequence ID" value="BBA35310.1"/>
    <property type="molecule type" value="Genomic_DNA"/>
</dbReference>
<dbReference type="Gene3D" id="3.40.1690.10">
    <property type="entry name" value="secretion proteins EscU"/>
    <property type="match status" value="1"/>
</dbReference>
<dbReference type="Proteomes" id="UP000266313">
    <property type="component" value="Chromosome"/>
</dbReference>
<dbReference type="PRINTS" id="PR00950">
    <property type="entry name" value="TYPE3IMSPROT"/>
</dbReference>
<evidence type="ECO:0000313" key="10">
    <source>
        <dbReference type="EMBL" id="BBA35310.1"/>
    </source>
</evidence>
<dbReference type="NCBIfam" id="TIGR01404">
    <property type="entry name" value="FlhB_rel_III"/>
    <property type="match status" value="1"/>
</dbReference>
<feature type="transmembrane region" description="Helical" evidence="9">
    <location>
        <begin position="189"/>
        <end position="211"/>
    </location>
</feature>
<evidence type="ECO:0000256" key="7">
    <source>
        <dbReference type="ARBA" id="ARBA00023136"/>
    </source>
</evidence>
<evidence type="ECO:0000313" key="11">
    <source>
        <dbReference type="Proteomes" id="UP000266313"/>
    </source>
</evidence>
<dbReference type="KEGG" id="mmai:sS8_3372"/>
<evidence type="ECO:0000256" key="8">
    <source>
        <dbReference type="SAM" id="MobiDB-lite"/>
    </source>
</evidence>
<reference evidence="10 11" key="1">
    <citation type="submission" date="2016-12" db="EMBL/GenBank/DDBJ databases">
        <title>Genome sequencing of Methylocaldum marinum.</title>
        <authorList>
            <person name="Takeuchi M."/>
            <person name="Kamagata Y."/>
            <person name="Hiraoka S."/>
            <person name="Oshima K."/>
            <person name="Hattori M."/>
            <person name="Iwasaki W."/>
        </authorList>
    </citation>
    <scope>NUCLEOTIDE SEQUENCE [LARGE SCALE GENOMIC DNA]</scope>
    <source>
        <strain evidence="10 11">S8</strain>
    </source>
</reference>
<dbReference type="GO" id="GO:0005886">
    <property type="term" value="C:plasma membrane"/>
    <property type="evidence" value="ECO:0007669"/>
    <property type="project" value="UniProtKB-SubCell"/>
</dbReference>
<keyword evidence="4 9" id="KW-0812">Transmembrane</keyword>
<proteinExistence type="inferred from homology"/>
<comment type="similarity">
    <text evidence="2">Belongs to the type III secretion exporter family.</text>
</comment>
<dbReference type="AlphaFoldDB" id="A0A250KUI0"/>
<dbReference type="InterPro" id="IPR006307">
    <property type="entry name" value="BsaZ-like"/>
</dbReference>
<dbReference type="InterPro" id="IPR006135">
    <property type="entry name" value="T3SS_substrate_exporter"/>
</dbReference>
<keyword evidence="3" id="KW-1003">Cell membrane</keyword>
<keyword evidence="5 9" id="KW-1133">Transmembrane helix</keyword>
<keyword evidence="11" id="KW-1185">Reference proteome</keyword>
<feature type="region of interest" description="Disordered" evidence="8">
    <location>
        <begin position="1"/>
        <end position="25"/>
    </location>
</feature>
<evidence type="ECO:0000256" key="2">
    <source>
        <dbReference type="ARBA" id="ARBA00010690"/>
    </source>
</evidence>
<feature type="transmembrane region" description="Helical" evidence="9">
    <location>
        <begin position="150"/>
        <end position="169"/>
    </location>
</feature>
<dbReference type="RefSeq" id="WP_170161116.1">
    <property type="nucleotide sequence ID" value="NZ_AP017928.1"/>
</dbReference>